<evidence type="ECO:0000313" key="2">
    <source>
        <dbReference type="EMBL" id="MQM05275.1"/>
    </source>
</evidence>
<dbReference type="InterPro" id="IPR051710">
    <property type="entry name" value="Phosphatase_SH3-domain"/>
</dbReference>
<dbReference type="EMBL" id="NMUH01003384">
    <property type="protein sequence ID" value="MQM05275.1"/>
    <property type="molecule type" value="Genomic_DNA"/>
</dbReference>
<dbReference type="CDD" id="cd07040">
    <property type="entry name" value="HP"/>
    <property type="match status" value="1"/>
</dbReference>
<dbReference type="SMART" id="SM00855">
    <property type="entry name" value="PGAM"/>
    <property type="match status" value="1"/>
</dbReference>
<evidence type="ECO:0000256" key="1">
    <source>
        <dbReference type="SAM" id="MobiDB-lite"/>
    </source>
</evidence>
<comment type="caution">
    <text evidence="2">The sequence shown here is derived from an EMBL/GenBank/DDBJ whole genome shotgun (WGS) entry which is preliminary data.</text>
</comment>
<dbReference type="Proteomes" id="UP000652761">
    <property type="component" value="Unassembled WGS sequence"/>
</dbReference>
<evidence type="ECO:0000313" key="3">
    <source>
        <dbReference type="Proteomes" id="UP000652761"/>
    </source>
</evidence>
<dbReference type="Gene3D" id="3.40.50.1240">
    <property type="entry name" value="Phosphoglycerate mutase-like"/>
    <property type="match status" value="1"/>
</dbReference>
<dbReference type="OrthoDB" id="414418at2759"/>
<reference evidence="2" key="1">
    <citation type="submission" date="2017-07" db="EMBL/GenBank/DDBJ databases">
        <title>Taro Niue Genome Assembly and Annotation.</title>
        <authorList>
            <person name="Atibalentja N."/>
            <person name="Keating K."/>
            <person name="Fields C.J."/>
        </authorList>
    </citation>
    <scope>NUCLEOTIDE SEQUENCE</scope>
    <source>
        <strain evidence="2">Niue_2</strain>
        <tissue evidence="2">Leaf</tissue>
    </source>
</reference>
<gene>
    <name evidence="2" type="ORF">Taro_038079</name>
</gene>
<dbReference type="AlphaFoldDB" id="A0A843WL54"/>
<feature type="non-terminal residue" evidence="2">
    <location>
        <position position="337"/>
    </location>
</feature>
<dbReference type="InterPro" id="IPR029033">
    <property type="entry name" value="His_PPase_superfam"/>
</dbReference>
<protein>
    <recommendedName>
        <fullName evidence="4">Phosphoglycerate mutase family protein</fullName>
    </recommendedName>
</protein>
<proteinExistence type="predicted"/>
<evidence type="ECO:0008006" key="4">
    <source>
        <dbReference type="Google" id="ProtNLM"/>
    </source>
</evidence>
<name>A0A843WL54_COLES</name>
<feature type="region of interest" description="Disordered" evidence="1">
    <location>
        <begin position="26"/>
        <end position="60"/>
    </location>
</feature>
<accession>A0A843WL54</accession>
<feature type="compositionally biased region" description="Pro residues" evidence="1">
    <location>
        <begin position="35"/>
        <end position="46"/>
    </location>
</feature>
<dbReference type="Pfam" id="PF00300">
    <property type="entry name" value="His_Phos_1"/>
    <property type="match status" value="2"/>
</dbReference>
<dbReference type="InterPro" id="IPR013078">
    <property type="entry name" value="His_Pase_superF_clade-1"/>
</dbReference>
<keyword evidence="3" id="KW-1185">Reference proteome</keyword>
<dbReference type="SUPFAM" id="SSF53254">
    <property type="entry name" value="Phosphoglycerate mutase-like"/>
    <property type="match status" value="1"/>
</dbReference>
<organism evidence="2 3">
    <name type="scientific">Colocasia esculenta</name>
    <name type="common">Wild taro</name>
    <name type="synonym">Arum esculentum</name>
    <dbReference type="NCBI Taxonomy" id="4460"/>
    <lineage>
        <taxon>Eukaryota</taxon>
        <taxon>Viridiplantae</taxon>
        <taxon>Streptophyta</taxon>
        <taxon>Embryophyta</taxon>
        <taxon>Tracheophyta</taxon>
        <taxon>Spermatophyta</taxon>
        <taxon>Magnoliopsida</taxon>
        <taxon>Liliopsida</taxon>
        <taxon>Araceae</taxon>
        <taxon>Aroideae</taxon>
        <taxon>Colocasieae</taxon>
        <taxon>Colocasia</taxon>
    </lineage>
</organism>
<sequence>VLPLTSFNGRSGRAVFPLRRPPPPPPAPFFSLSAPSPPGFFPPPRAGPGQIASPPSPSPTSGCVHFFRGPRSPAAVAGSGWLWVRVAMASVQNVVVMRHGDRIDAEEPLWERRAQRPWDPPLTEAGKARAWTTGTQLRAAQVGFPIHRVLVSPFLRCLETAREVVSALCADGDERGLVAMESGRNVPINTSGLKVSIEYGLSEVFSRQAIDSVPKDGNWFPSVTELEAAFPPDVVDHSAEPVYQQLPHWEEPVDGARQRYQDVILALSDKYASENLLLVTHGEAIGVAVSSFLEGVEVFNVDFCAYSHLQREVNFKDSKTLTAGDFKMLTDNGKTVI</sequence>
<dbReference type="PANTHER" id="PTHR16469:SF27">
    <property type="entry name" value="UBIQUITIN-ASSOCIATED AND SH3 DOMAIN-CONTAINING BA-RELATED"/>
    <property type="match status" value="1"/>
</dbReference>
<dbReference type="PANTHER" id="PTHR16469">
    <property type="entry name" value="UBIQUITIN-ASSOCIATED AND SH3 DOMAIN-CONTAINING BA-RELATED"/>
    <property type="match status" value="1"/>
</dbReference>